<evidence type="ECO:0000256" key="1">
    <source>
        <dbReference type="SAM" id="MobiDB-lite"/>
    </source>
</evidence>
<proteinExistence type="predicted"/>
<organism evidence="2 3">
    <name type="scientific">Protopolystoma xenopodis</name>
    <dbReference type="NCBI Taxonomy" id="117903"/>
    <lineage>
        <taxon>Eukaryota</taxon>
        <taxon>Metazoa</taxon>
        <taxon>Spiralia</taxon>
        <taxon>Lophotrochozoa</taxon>
        <taxon>Platyhelminthes</taxon>
        <taxon>Monogenea</taxon>
        <taxon>Polyopisthocotylea</taxon>
        <taxon>Polystomatidea</taxon>
        <taxon>Polystomatidae</taxon>
        <taxon>Protopolystoma</taxon>
    </lineage>
</organism>
<reference evidence="2" key="1">
    <citation type="submission" date="2018-11" db="EMBL/GenBank/DDBJ databases">
        <authorList>
            <consortium name="Pathogen Informatics"/>
        </authorList>
    </citation>
    <scope>NUCLEOTIDE SEQUENCE</scope>
</reference>
<feature type="compositionally biased region" description="Polar residues" evidence="1">
    <location>
        <begin position="49"/>
        <end position="65"/>
    </location>
</feature>
<keyword evidence="3" id="KW-1185">Reference proteome</keyword>
<sequence>MHFPQKAFFRSQNSLPVSAVLHTTRQIANNTPPNLQASRLIALHMSTRQTIRDSSQNSISKGSTINMNENNNIQNPLEKEANANSLTVDNGLSTDVLGKIYPSHDPTGSQLTVSLPVADENGVKDTREAMVTRPVRLSINYVPLTRPFYPAVTRYPKFIVDFQMRERERIRAEEKEYLKQRFVYTCNLILGGKENVRICGLFG</sequence>
<comment type="caution">
    <text evidence="2">The sequence shown here is derived from an EMBL/GenBank/DDBJ whole genome shotgun (WGS) entry which is preliminary data.</text>
</comment>
<dbReference type="AlphaFoldDB" id="A0A448WS01"/>
<gene>
    <name evidence="2" type="ORF">PXEA_LOCUS12203</name>
</gene>
<name>A0A448WS01_9PLAT</name>
<dbReference type="OrthoDB" id="5578278at2759"/>
<evidence type="ECO:0000313" key="2">
    <source>
        <dbReference type="EMBL" id="VEL18763.1"/>
    </source>
</evidence>
<dbReference type="Proteomes" id="UP000784294">
    <property type="component" value="Unassembled WGS sequence"/>
</dbReference>
<dbReference type="EMBL" id="CAAALY010038518">
    <property type="protein sequence ID" value="VEL18763.1"/>
    <property type="molecule type" value="Genomic_DNA"/>
</dbReference>
<evidence type="ECO:0000313" key="3">
    <source>
        <dbReference type="Proteomes" id="UP000784294"/>
    </source>
</evidence>
<feature type="region of interest" description="Disordered" evidence="1">
    <location>
        <begin position="49"/>
        <end position="69"/>
    </location>
</feature>
<accession>A0A448WS01</accession>
<protein>
    <submittedName>
        <fullName evidence="2">Uncharacterized protein</fullName>
    </submittedName>
</protein>